<accession>A0A9N7N6V4</accession>
<keyword evidence="2" id="KW-0131">Cell cycle</keyword>
<comment type="caution">
    <text evidence="3">The sequence shown here is derived from an EMBL/GenBank/DDBJ whole genome shotgun (WGS) entry which is preliminary data.</text>
</comment>
<evidence type="ECO:0000313" key="4">
    <source>
        <dbReference type="Proteomes" id="UP001153555"/>
    </source>
</evidence>
<evidence type="ECO:0000256" key="1">
    <source>
        <dbReference type="ARBA" id="ARBA00022618"/>
    </source>
</evidence>
<dbReference type="EMBL" id="CACSLK010027752">
    <property type="protein sequence ID" value="CAA0828103.1"/>
    <property type="molecule type" value="Genomic_DNA"/>
</dbReference>
<dbReference type="InterPro" id="IPR013922">
    <property type="entry name" value="Cyclin_PHO80-like"/>
</dbReference>
<proteinExistence type="predicted"/>
<reference evidence="3" key="1">
    <citation type="submission" date="2019-12" db="EMBL/GenBank/DDBJ databases">
        <authorList>
            <person name="Scholes J."/>
        </authorList>
    </citation>
    <scope>NUCLEOTIDE SEQUENCE</scope>
</reference>
<dbReference type="PANTHER" id="PTHR15615">
    <property type="match status" value="1"/>
</dbReference>
<sequence length="86" mass="9866">MDDSFFNNAYYAKVGGVSTSEMNKLEMKFLFSLDFRLYVNVHTFGKYCSVFKREAVGSIIKRTIKECGVEESWTNKDDNARVAVDC</sequence>
<keyword evidence="4" id="KW-1185">Reference proteome</keyword>
<keyword evidence="1" id="KW-0132">Cell division</keyword>
<dbReference type="AlphaFoldDB" id="A0A9N7N6V4"/>
<dbReference type="Pfam" id="PF08613">
    <property type="entry name" value="Cyclin"/>
    <property type="match status" value="1"/>
</dbReference>
<organism evidence="3 4">
    <name type="scientific">Striga hermonthica</name>
    <name type="common">Purple witchweed</name>
    <name type="synonym">Buchnera hermonthica</name>
    <dbReference type="NCBI Taxonomy" id="68872"/>
    <lineage>
        <taxon>Eukaryota</taxon>
        <taxon>Viridiplantae</taxon>
        <taxon>Streptophyta</taxon>
        <taxon>Embryophyta</taxon>
        <taxon>Tracheophyta</taxon>
        <taxon>Spermatophyta</taxon>
        <taxon>Magnoliopsida</taxon>
        <taxon>eudicotyledons</taxon>
        <taxon>Gunneridae</taxon>
        <taxon>Pentapetalae</taxon>
        <taxon>asterids</taxon>
        <taxon>lamiids</taxon>
        <taxon>Lamiales</taxon>
        <taxon>Orobanchaceae</taxon>
        <taxon>Buchnereae</taxon>
        <taxon>Striga</taxon>
    </lineage>
</organism>
<dbReference type="OrthoDB" id="1927445at2759"/>
<dbReference type="PANTHER" id="PTHR15615:SF80">
    <property type="entry name" value="CYCLIN"/>
    <property type="match status" value="1"/>
</dbReference>
<dbReference type="GO" id="GO:0051301">
    <property type="term" value="P:cell division"/>
    <property type="evidence" value="ECO:0007669"/>
    <property type="project" value="UniProtKB-KW"/>
</dbReference>
<evidence type="ECO:0000256" key="2">
    <source>
        <dbReference type="ARBA" id="ARBA00023306"/>
    </source>
</evidence>
<evidence type="ECO:0000313" key="3">
    <source>
        <dbReference type="EMBL" id="CAA0828103.1"/>
    </source>
</evidence>
<name>A0A9N7N6V4_STRHE</name>
<dbReference type="Gene3D" id="1.10.472.10">
    <property type="entry name" value="Cyclin-like"/>
    <property type="match status" value="1"/>
</dbReference>
<gene>
    <name evidence="3" type="ORF">SHERM_23798</name>
</gene>
<dbReference type="Proteomes" id="UP001153555">
    <property type="component" value="Unassembled WGS sequence"/>
</dbReference>
<dbReference type="GO" id="GO:0019901">
    <property type="term" value="F:protein kinase binding"/>
    <property type="evidence" value="ECO:0007669"/>
    <property type="project" value="InterPro"/>
</dbReference>
<protein>
    <submittedName>
        <fullName evidence="3">Cyclin-U3-1</fullName>
    </submittedName>
</protein>